<dbReference type="Gene3D" id="3.30.1330.70">
    <property type="entry name" value="Holliday junction resolvase RusA"/>
    <property type="match status" value="1"/>
</dbReference>
<gene>
    <name evidence="1" type="ORF">GCM10008937_15510</name>
</gene>
<accession>A0ABN1C0E9</accession>
<keyword evidence="2" id="KW-1185">Reference proteome</keyword>
<dbReference type="InterPro" id="IPR008822">
    <property type="entry name" value="Endonuclease_RusA-like"/>
</dbReference>
<evidence type="ECO:0000313" key="2">
    <source>
        <dbReference type="Proteomes" id="UP001500191"/>
    </source>
</evidence>
<protein>
    <submittedName>
        <fullName evidence="1">Uncharacterized protein</fullName>
    </submittedName>
</protein>
<dbReference type="Proteomes" id="UP001500191">
    <property type="component" value="Unassembled WGS sequence"/>
</dbReference>
<reference evidence="1 2" key="1">
    <citation type="journal article" date="2019" name="Int. J. Syst. Evol. Microbiol.">
        <title>The Global Catalogue of Microorganisms (GCM) 10K type strain sequencing project: providing services to taxonomists for standard genome sequencing and annotation.</title>
        <authorList>
            <consortium name="The Broad Institute Genomics Platform"/>
            <consortium name="The Broad Institute Genome Sequencing Center for Infectious Disease"/>
            <person name="Wu L."/>
            <person name="Ma J."/>
        </authorList>
    </citation>
    <scope>NUCLEOTIDE SEQUENCE [LARGE SCALE GENOMIC DNA]</scope>
    <source>
        <strain evidence="1 2">JCM 14368</strain>
    </source>
</reference>
<evidence type="ECO:0000313" key="1">
    <source>
        <dbReference type="EMBL" id="GAA0508573.1"/>
    </source>
</evidence>
<name>A0ABN1C0E9_9DEIO</name>
<organism evidence="1 2">
    <name type="scientific">Deinococcus depolymerans</name>
    <dbReference type="NCBI Taxonomy" id="392408"/>
    <lineage>
        <taxon>Bacteria</taxon>
        <taxon>Thermotogati</taxon>
        <taxon>Deinococcota</taxon>
        <taxon>Deinococci</taxon>
        <taxon>Deinococcales</taxon>
        <taxon>Deinococcaceae</taxon>
        <taxon>Deinococcus</taxon>
    </lineage>
</organism>
<sequence>MAAHTSQAPDPYLPALKSERRPDLKMSAADLLAYQERHPRLFQQPPVPGPAGAGFPCAPAAPVPAATLQSGQSLRFVLPYPPSLNQIWRAIVTRRGGKIVARILLSQGGRAYRQKVITHVAGLDLPALPGGARLALHLHACAPDRRKRDLSNIPKALEDALTHAQLWADDSLIDDLRVTRGPITRPGHVLVTITPIPGATHDQ</sequence>
<dbReference type="Pfam" id="PF05866">
    <property type="entry name" value="RusA"/>
    <property type="match status" value="1"/>
</dbReference>
<dbReference type="SUPFAM" id="SSF103084">
    <property type="entry name" value="Holliday junction resolvase RusA"/>
    <property type="match status" value="1"/>
</dbReference>
<dbReference type="EMBL" id="BAAADB010000012">
    <property type="protein sequence ID" value="GAA0508573.1"/>
    <property type="molecule type" value="Genomic_DNA"/>
</dbReference>
<comment type="caution">
    <text evidence="1">The sequence shown here is derived from an EMBL/GenBank/DDBJ whole genome shotgun (WGS) entry which is preliminary data.</text>
</comment>
<proteinExistence type="predicted"/>
<dbReference type="InterPro" id="IPR036614">
    <property type="entry name" value="RusA-like_sf"/>
</dbReference>